<evidence type="ECO:0000313" key="2">
    <source>
        <dbReference type="EMBL" id="ARO15643.1"/>
    </source>
</evidence>
<evidence type="ECO:0000256" key="1">
    <source>
        <dbReference type="SAM" id="Phobius"/>
    </source>
</evidence>
<dbReference type="AlphaFoldDB" id="A0A1W6P2I2"/>
<dbReference type="EMBL" id="CP019937">
    <property type="protein sequence ID" value="ARO15643.1"/>
    <property type="molecule type" value="Genomic_DNA"/>
</dbReference>
<feature type="transmembrane region" description="Helical" evidence="1">
    <location>
        <begin position="56"/>
        <end position="75"/>
    </location>
</feature>
<accession>A0A1W6P2I2</accession>
<feature type="transmembrane region" description="Helical" evidence="1">
    <location>
        <begin position="136"/>
        <end position="157"/>
    </location>
</feature>
<organism evidence="2 3">
    <name type="scientific">Ketogulonicigenium robustum</name>
    <dbReference type="NCBI Taxonomy" id="92947"/>
    <lineage>
        <taxon>Bacteria</taxon>
        <taxon>Pseudomonadati</taxon>
        <taxon>Pseudomonadota</taxon>
        <taxon>Alphaproteobacteria</taxon>
        <taxon>Rhodobacterales</taxon>
        <taxon>Roseobacteraceae</taxon>
        <taxon>Ketogulonicigenium</taxon>
    </lineage>
</organism>
<name>A0A1W6P2I2_9RHOB</name>
<keyword evidence="1" id="KW-1133">Transmembrane helix</keyword>
<feature type="transmembrane region" description="Helical" evidence="1">
    <location>
        <begin position="184"/>
        <end position="206"/>
    </location>
</feature>
<evidence type="ECO:0000313" key="3">
    <source>
        <dbReference type="Proteomes" id="UP000242447"/>
    </source>
</evidence>
<keyword evidence="3" id="KW-1185">Reference proteome</keyword>
<gene>
    <name evidence="2" type="ORF">BVG79_02303</name>
</gene>
<dbReference type="STRING" id="92947.BVG79_02303"/>
<keyword evidence="1" id="KW-0472">Membrane</keyword>
<dbReference type="KEGG" id="kro:BVG79_02303"/>
<proteinExistence type="predicted"/>
<feature type="transmembrane region" description="Helical" evidence="1">
    <location>
        <begin position="21"/>
        <end position="44"/>
    </location>
</feature>
<dbReference type="Proteomes" id="UP000242447">
    <property type="component" value="Chromosome"/>
</dbReference>
<feature type="transmembrane region" description="Helical" evidence="1">
    <location>
        <begin position="96"/>
        <end position="124"/>
    </location>
</feature>
<sequence>MLLLTYHQTVNNVRKTHRNPVIALLLNIAQTLMMLAGFYVMMSVLNMKSGWLPGDFILYLLSGIFIFFTHVKAMGAVSGAMGPTSPMALHRPLNTLIVIAAAAISALYLQVLSLAVVLFMYHAIVTPVTIDNPVGAVAMLLLAWFTGVGVGMVFYALKVWFPNFSTMATNAYSRVNMIASGKMFLGNSLPAFALPLFLWNPLFHIIDQCRGFVFVNYVPRNSNWEYPLWVGVALLMIGFMGESYARRNASLSWGATR</sequence>
<reference evidence="2 3" key="1">
    <citation type="submission" date="2017-02" db="EMBL/GenBank/DDBJ databases">
        <title>Ketogulonicigenium robustum SPU B003 Genome sequencing and assembly.</title>
        <authorList>
            <person name="Li Y."/>
            <person name="Liu L."/>
            <person name="Wang C."/>
            <person name="Zhang M."/>
            <person name="Zhang T."/>
            <person name="Zhang Y."/>
        </authorList>
    </citation>
    <scope>NUCLEOTIDE SEQUENCE [LARGE SCALE GENOMIC DNA]</scope>
    <source>
        <strain evidence="2 3">SPU_B003</strain>
    </source>
</reference>
<protein>
    <submittedName>
        <fullName evidence="2">ABC transporter, permease protein</fullName>
    </submittedName>
</protein>
<feature type="transmembrane region" description="Helical" evidence="1">
    <location>
        <begin position="226"/>
        <end position="245"/>
    </location>
</feature>
<keyword evidence="1" id="KW-0812">Transmembrane</keyword>